<sequence>MEAFCHKLGRNLRLTKTEGEGVVILNGLWVIDTEFHNLFLVGRLLSSNQPKFDALVSSITSMLNPVKGLEMRSLAEWHFLIRFHHIIDRNRALEGCPWSFEKNTITLSGIGVHDNPQHVDLNWCDFSVHVHDLPLSKMNLGIATLIGNKLGRYREMDMEES</sequence>
<protein>
    <recommendedName>
        <fullName evidence="1">DUF4283 domain-containing protein</fullName>
    </recommendedName>
</protein>
<proteinExistence type="predicted"/>
<dbReference type="AlphaFoldDB" id="A0AAW2TAV1"/>
<dbReference type="EMBL" id="JACGWN010000015">
    <property type="protein sequence ID" value="KAL0401520.1"/>
    <property type="molecule type" value="Genomic_DNA"/>
</dbReference>
<reference evidence="2" key="2">
    <citation type="journal article" date="2024" name="Plant">
        <title>Genomic evolution and insights into agronomic trait innovations of Sesamum species.</title>
        <authorList>
            <person name="Miao H."/>
            <person name="Wang L."/>
            <person name="Qu L."/>
            <person name="Liu H."/>
            <person name="Sun Y."/>
            <person name="Le M."/>
            <person name="Wang Q."/>
            <person name="Wei S."/>
            <person name="Zheng Y."/>
            <person name="Lin W."/>
            <person name="Duan Y."/>
            <person name="Cao H."/>
            <person name="Xiong S."/>
            <person name="Wang X."/>
            <person name="Wei L."/>
            <person name="Li C."/>
            <person name="Ma Q."/>
            <person name="Ju M."/>
            <person name="Zhao R."/>
            <person name="Li G."/>
            <person name="Mu C."/>
            <person name="Tian Q."/>
            <person name="Mei H."/>
            <person name="Zhang T."/>
            <person name="Gao T."/>
            <person name="Zhang H."/>
        </authorList>
    </citation>
    <scope>NUCLEOTIDE SEQUENCE</scope>
    <source>
        <strain evidence="2">KEN1</strain>
    </source>
</reference>
<reference evidence="2" key="1">
    <citation type="submission" date="2020-06" db="EMBL/GenBank/DDBJ databases">
        <authorList>
            <person name="Li T."/>
            <person name="Hu X."/>
            <person name="Zhang T."/>
            <person name="Song X."/>
            <person name="Zhang H."/>
            <person name="Dai N."/>
            <person name="Sheng W."/>
            <person name="Hou X."/>
            <person name="Wei L."/>
        </authorList>
    </citation>
    <scope>NUCLEOTIDE SEQUENCE</scope>
    <source>
        <strain evidence="2">KEN1</strain>
        <tissue evidence="2">Leaf</tissue>
    </source>
</reference>
<evidence type="ECO:0000313" key="2">
    <source>
        <dbReference type="EMBL" id="KAL0401520.1"/>
    </source>
</evidence>
<dbReference type="Pfam" id="PF14111">
    <property type="entry name" value="DUF4283"/>
    <property type="match status" value="1"/>
</dbReference>
<name>A0AAW2TAV1_9LAMI</name>
<feature type="domain" description="DUF4283" evidence="1">
    <location>
        <begin position="33"/>
        <end position="105"/>
    </location>
</feature>
<accession>A0AAW2TAV1</accession>
<gene>
    <name evidence="2" type="ORF">Slati_4181900</name>
</gene>
<evidence type="ECO:0000259" key="1">
    <source>
        <dbReference type="Pfam" id="PF14111"/>
    </source>
</evidence>
<dbReference type="InterPro" id="IPR025558">
    <property type="entry name" value="DUF4283"/>
</dbReference>
<organism evidence="2">
    <name type="scientific">Sesamum latifolium</name>
    <dbReference type="NCBI Taxonomy" id="2727402"/>
    <lineage>
        <taxon>Eukaryota</taxon>
        <taxon>Viridiplantae</taxon>
        <taxon>Streptophyta</taxon>
        <taxon>Embryophyta</taxon>
        <taxon>Tracheophyta</taxon>
        <taxon>Spermatophyta</taxon>
        <taxon>Magnoliopsida</taxon>
        <taxon>eudicotyledons</taxon>
        <taxon>Gunneridae</taxon>
        <taxon>Pentapetalae</taxon>
        <taxon>asterids</taxon>
        <taxon>lamiids</taxon>
        <taxon>Lamiales</taxon>
        <taxon>Pedaliaceae</taxon>
        <taxon>Sesamum</taxon>
    </lineage>
</organism>
<comment type="caution">
    <text evidence="2">The sequence shown here is derived from an EMBL/GenBank/DDBJ whole genome shotgun (WGS) entry which is preliminary data.</text>
</comment>